<feature type="binding site" evidence="10">
    <location>
        <position position="135"/>
    </location>
    <ligand>
        <name>[4Fe-4S] cluster</name>
        <dbReference type="ChEBI" id="CHEBI:49883"/>
        <label>2</label>
    </ligand>
</feature>
<evidence type="ECO:0000259" key="12">
    <source>
        <dbReference type="PROSITE" id="PS51656"/>
    </source>
</evidence>
<accession>A0A1W1UJ05</accession>
<gene>
    <name evidence="10" type="primary">rnfB</name>
    <name evidence="13" type="ORF">SAMN00017405_2021</name>
</gene>
<evidence type="ECO:0000256" key="9">
    <source>
        <dbReference type="ARBA" id="ARBA00023136"/>
    </source>
</evidence>
<keyword evidence="6 10" id="KW-0249">Electron transport</keyword>
<feature type="binding site" evidence="10">
    <location>
        <position position="169"/>
    </location>
    <ligand>
        <name>[4Fe-4S] cluster</name>
        <dbReference type="ChEBI" id="CHEBI:49883"/>
        <label>3</label>
    </ligand>
</feature>
<organism evidence="13 14">
    <name type="scientific">Desulfonispora thiosulfatigenes DSM 11270</name>
    <dbReference type="NCBI Taxonomy" id="656914"/>
    <lineage>
        <taxon>Bacteria</taxon>
        <taxon>Bacillati</taxon>
        <taxon>Bacillota</taxon>
        <taxon>Clostridia</taxon>
        <taxon>Eubacteriales</taxon>
        <taxon>Peptococcaceae</taxon>
        <taxon>Desulfonispora</taxon>
    </lineage>
</organism>
<dbReference type="InterPro" id="IPR017896">
    <property type="entry name" value="4Fe4S_Fe-S-bd"/>
</dbReference>
<dbReference type="Proteomes" id="UP000192731">
    <property type="component" value="Unassembled WGS sequence"/>
</dbReference>
<feature type="binding site" evidence="10">
    <location>
        <position position="145"/>
    </location>
    <ligand>
        <name>[4Fe-4S] cluster</name>
        <dbReference type="ChEBI" id="CHEBI:49883"/>
        <label>2</label>
    </ligand>
</feature>
<feature type="domain" description="4Fe-4S" evidence="12">
    <location>
        <begin position="28"/>
        <end position="87"/>
    </location>
</feature>
<evidence type="ECO:0000256" key="7">
    <source>
        <dbReference type="ARBA" id="ARBA00023004"/>
    </source>
</evidence>
<keyword evidence="1 10" id="KW-0813">Transport</keyword>
<dbReference type="NCBIfam" id="TIGR01944">
    <property type="entry name" value="rnfB"/>
    <property type="match status" value="1"/>
</dbReference>
<dbReference type="EC" id="7.-.-.-" evidence="10"/>
<dbReference type="InterPro" id="IPR050395">
    <property type="entry name" value="4Fe4S_Ferredoxin_RnfB"/>
</dbReference>
<comment type="subcellular location">
    <subcellularLocation>
        <location evidence="10">Cell membrane</location>
    </subcellularLocation>
</comment>
<feature type="binding site" evidence="10">
    <location>
        <position position="172"/>
    </location>
    <ligand>
        <name>[4Fe-4S] cluster</name>
        <dbReference type="ChEBI" id="CHEBI:49883"/>
        <label>3</label>
    </ligand>
</feature>
<dbReference type="PROSITE" id="PS00198">
    <property type="entry name" value="4FE4S_FER_1"/>
    <property type="match status" value="2"/>
</dbReference>
<keyword evidence="14" id="KW-1185">Reference proteome</keyword>
<keyword evidence="2 10" id="KW-0004">4Fe-4S</keyword>
<dbReference type="GO" id="GO:0046872">
    <property type="term" value="F:metal ion binding"/>
    <property type="evidence" value="ECO:0007669"/>
    <property type="project" value="UniProtKB-KW"/>
</dbReference>
<feature type="binding site" evidence="10">
    <location>
        <position position="48"/>
    </location>
    <ligand>
        <name>[4Fe-4S] cluster</name>
        <dbReference type="ChEBI" id="CHEBI:49883"/>
        <label>1</label>
    </ligand>
</feature>
<comment type="cofactor">
    <cofactor evidence="10">
        <name>[4Fe-4S] cluster</name>
        <dbReference type="ChEBI" id="CHEBI:49883"/>
    </cofactor>
    <text evidence="10">Binds 3 [4Fe-4S] clusters.</text>
</comment>
<feature type="binding site" evidence="10">
    <location>
        <position position="70"/>
    </location>
    <ligand>
        <name>[4Fe-4S] cluster</name>
        <dbReference type="ChEBI" id="CHEBI:49883"/>
        <label>1</label>
    </ligand>
</feature>
<feature type="domain" description="4Fe-4S ferredoxin-type" evidence="11">
    <location>
        <begin position="204"/>
        <end position="234"/>
    </location>
</feature>
<feature type="binding site" evidence="10">
    <location>
        <position position="149"/>
    </location>
    <ligand>
        <name>[4Fe-4S] cluster</name>
        <dbReference type="ChEBI" id="CHEBI:49883"/>
        <label>3</label>
    </ligand>
</feature>
<dbReference type="PANTHER" id="PTHR43560">
    <property type="entry name" value="ION-TRANSLOCATING OXIDOREDUCTASE COMPLEX SUBUNIT B"/>
    <property type="match status" value="1"/>
</dbReference>
<dbReference type="GO" id="GO:0005886">
    <property type="term" value="C:plasma membrane"/>
    <property type="evidence" value="ECO:0007669"/>
    <property type="project" value="UniProtKB-SubCell"/>
</dbReference>
<dbReference type="EMBL" id="FWWT01000006">
    <property type="protein sequence ID" value="SMB80993.1"/>
    <property type="molecule type" value="Genomic_DNA"/>
</dbReference>
<dbReference type="SUPFAM" id="SSF54862">
    <property type="entry name" value="4Fe-4S ferredoxins"/>
    <property type="match status" value="1"/>
</dbReference>
<keyword evidence="9 10" id="KW-0472">Membrane</keyword>
<evidence type="ECO:0000256" key="6">
    <source>
        <dbReference type="ARBA" id="ARBA00022982"/>
    </source>
</evidence>
<protein>
    <recommendedName>
        <fullName evidence="10">Ion-translocating oxidoreductase complex subunit B</fullName>
        <ecNumber evidence="10">7.-.-.-</ecNumber>
    </recommendedName>
    <alternativeName>
        <fullName evidence="10">Rnf electron transport complex subunit B</fullName>
    </alternativeName>
</protein>
<dbReference type="Pfam" id="PF04060">
    <property type="entry name" value="FeS"/>
    <property type="match status" value="1"/>
</dbReference>
<evidence type="ECO:0000313" key="14">
    <source>
        <dbReference type="Proteomes" id="UP000192731"/>
    </source>
</evidence>
<feature type="binding site" evidence="10">
    <location>
        <position position="139"/>
    </location>
    <ligand>
        <name>[4Fe-4S] cluster</name>
        <dbReference type="ChEBI" id="CHEBI:49883"/>
        <label>2</label>
    </ligand>
</feature>
<name>A0A1W1UJ05_DESTI</name>
<sequence length="299" mass="31450">MPAVLSLAALGLVLGVLLAVASQKLRVEVNQKIGSITEVLPGANCGACGFPGCSGLAEAIVNGEASVDACVPGKEAVAKKVAELMGVEVTNLGNDRKVAQLRCNGGLDNCTDRFIYEGIQDCKAAANIFNGQKSCEFACLGFGTCANVCPFNAITMGENNLPIVDYDKCTGCKKCVDNCPKHVLELVGISHKVHVRCSSTEKAKDARSKCKVACIKCKICERNCPTEAIKVLPMEKGGSLAVIDYDKCTNCGICVEKCPNKTIHLLDCPIALEPSMKDKPVEEKSCATCPAAVACGKTK</sequence>
<dbReference type="GO" id="GO:0022900">
    <property type="term" value="P:electron transport chain"/>
    <property type="evidence" value="ECO:0007669"/>
    <property type="project" value="UniProtKB-UniRule"/>
</dbReference>
<dbReference type="InterPro" id="IPR010207">
    <property type="entry name" value="Elect_transpt_cplx_RnfB/RsxB"/>
</dbReference>
<dbReference type="InterPro" id="IPR017900">
    <property type="entry name" value="4Fe4S_Fe_S_CS"/>
</dbReference>
<evidence type="ECO:0000256" key="8">
    <source>
        <dbReference type="ARBA" id="ARBA00023014"/>
    </source>
</evidence>
<feature type="binding site" evidence="10">
    <location>
        <position position="45"/>
    </location>
    <ligand>
        <name>[4Fe-4S] cluster</name>
        <dbReference type="ChEBI" id="CHEBI:49883"/>
        <label>1</label>
    </ligand>
</feature>
<evidence type="ECO:0000256" key="3">
    <source>
        <dbReference type="ARBA" id="ARBA00022723"/>
    </source>
</evidence>
<dbReference type="CDD" id="cd10549">
    <property type="entry name" value="MtMvhB_like"/>
    <property type="match status" value="1"/>
</dbReference>
<keyword evidence="10" id="KW-1003">Cell membrane</keyword>
<reference evidence="13 14" key="1">
    <citation type="submission" date="2017-04" db="EMBL/GenBank/DDBJ databases">
        <authorList>
            <person name="Afonso C.L."/>
            <person name="Miller P.J."/>
            <person name="Scott M.A."/>
            <person name="Spackman E."/>
            <person name="Goraichik I."/>
            <person name="Dimitrov K.M."/>
            <person name="Suarez D.L."/>
            <person name="Swayne D.E."/>
        </authorList>
    </citation>
    <scope>NUCLEOTIDE SEQUENCE [LARGE SCALE GENOMIC DNA]</scope>
    <source>
        <strain evidence="13 14">DSM 11270</strain>
    </source>
</reference>
<feature type="domain" description="4Fe-4S ferredoxin-type" evidence="11">
    <location>
        <begin position="125"/>
        <end position="159"/>
    </location>
</feature>
<dbReference type="Gene3D" id="3.30.70.20">
    <property type="match status" value="2"/>
</dbReference>
<feature type="binding site" evidence="10">
    <location>
        <position position="53"/>
    </location>
    <ligand>
        <name>[4Fe-4S] cluster</name>
        <dbReference type="ChEBI" id="CHEBI:49883"/>
        <label>1</label>
    </ligand>
</feature>
<dbReference type="GO" id="GO:0009055">
    <property type="term" value="F:electron transfer activity"/>
    <property type="evidence" value="ECO:0007669"/>
    <property type="project" value="InterPro"/>
</dbReference>
<evidence type="ECO:0000256" key="10">
    <source>
        <dbReference type="HAMAP-Rule" id="MF_00463"/>
    </source>
</evidence>
<dbReference type="PROSITE" id="PS51656">
    <property type="entry name" value="4FE4S"/>
    <property type="match status" value="1"/>
</dbReference>
<dbReference type="STRING" id="656914.SAMN00017405_2021"/>
<keyword evidence="5 10" id="KW-1278">Translocase</keyword>
<comment type="subunit">
    <text evidence="10">The complex is composed of six subunits: RnfA, RnfB, RnfC, RnfD, RnfE and RnfG.</text>
</comment>
<feature type="binding site" evidence="10">
    <location>
        <position position="175"/>
    </location>
    <ligand>
        <name>[4Fe-4S] cluster</name>
        <dbReference type="ChEBI" id="CHEBI:49883"/>
        <label>3</label>
    </ligand>
</feature>
<dbReference type="GO" id="GO:0051539">
    <property type="term" value="F:4 iron, 4 sulfur cluster binding"/>
    <property type="evidence" value="ECO:0007669"/>
    <property type="project" value="UniProtKB-UniRule"/>
</dbReference>
<keyword evidence="8 10" id="KW-0411">Iron-sulfur</keyword>
<evidence type="ECO:0000256" key="1">
    <source>
        <dbReference type="ARBA" id="ARBA00022448"/>
    </source>
</evidence>
<keyword evidence="3 10" id="KW-0479">Metal-binding</keyword>
<keyword evidence="7 10" id="KW-0408">Iron</keyword>
<dbReference type="Gene3D" id="1.10.15.40">
    <property type="entry name" value="Electron transport complex subunit B, putative Fe-S cluster"/>
    <property type="match status" value="1"/>
</dbReference>
<evidence type="ECO:0000256" key="5">
    <source>
        <dbReference type="ARBA" id="ARBA00022967"/>
    </source>
</evidence>
<comment type="similarity">
    <text evidence="10">Belongs to the 4Fe4S bacterial-type ferredoxin family. RnfB subfamily.</text>
</comment>
<dbReference type="RefSeq" id="WP_084052055.1">
    <property type="nucleotide sequence ID" value="NZ_FWWT01000006.1"/>
</dbReference>
<feature type="region of interest" description="Hydrophobic" evidence="10">
    <location>
        <begin position="1"/>
        <end position="22"/>
    </location>
</feature>
<dbReference type="PROSITE" id="PS51379">
    <property type="entry name" value="4FE4S_FER_2"/>
    <property type="match status" value="4"/>
</dbReference>
<evidence type="ECO:0000256" key="2">
    <source>
        <dbReference type="ARBA" id="ARBA00022485"/>
    </source>
</evidence>
<feature type="binding site" evidence="10">
    <location>
        <position position="179"/>
    </location>
    <ligand>
        <name>[4Fe-4S] cluster</name>
        <dbReference type="ChEBI" id="CHEBI:49883"/>
        <label>2</label>
    </ligand>
</feature>
<comment type="caution">
    <text evidence="10">Lacks conserved residue(s) required for the propagation of feature annotation.</text>
</comment>
<evidence type="ECO:0000313" key="13">
    <source>
        <dbReference type="EMBL" id="SMB80993.1"/>
    </source>
</evidence>
<dbReference type="PANTHER" id="PTHR43560:SF1">
    <property type="entry name" value="ION-TRANSLOCATING OXIDOREDUCTASE COMPLEX SUBUNIT B"/>
    <property type="match status" value="1"/>
</dbReference>
<dbReference type="InterPro" id="IPR007202">
    <property type="entry name" value="4Fe-4S_dom"/>
</dbReference>
<dbReference type="Pfam" id="PF12838">
    <property type="entry name" value="Fer4_7"/>
    <property type="match status" value="2"/>
</dbReference>
<evidence type="ECO:0000256" key="4">
    <source>
        <dbReference type="ARBA" id="ARBA00022737"/>
    </source>
</evidence>
<keyword evidence="4 10" id="KW-0677">Repeat</keyword>
<dbReference type="HAMAP" id="MF_00463">
    <property type="entry name" value="RsxB_RnfB"/>
    <property type="match status" value="1"/>
</dbReference>
<evidence type="ECO:0000259" key="11">
    <source>
        <dbReference type="PROSITE" id="PS51379"/>
    </source>
</evidence>
<dbReference type="OrthoDB" id="9789936at2"/>
<proteinExistence type="inferred from homology"/>
<feature type="domain" description="4Fe-4S ferredoxin-type" evidence="11">
    <location>
        <begin position="160"/>
        <end position="189"/>
    </location>
</feature>
<dbReference type="AlphaFoldDB" id="A0A1W1UJ05"/>
<comment type="function">
    <text evidence="10">Part of a membrane-bound complex that couples electron transfer with translocation of ions across the membrane.</text>
</comment>
<feature type="domain" description="4Fe-4S ferredoxin-type" evidence="11">
    <location>
        <begin position="239"/>
        <end position="268"/>
    </location>
</feature>